<gene>
    <name evidence="1" type="ORF">AVEN_6478_1</name>
</gene>
<name>A0A4Y2ULZ0_ARAVE</name>
<reference evidence="1 2" key="1">
    <citation type="journal article" date="2019" name="Sci. Rep.">
        <title>Orb-weaving spider Araneus ventricosus genome elucidates the spidroin gene catalogue.</title>
        <authorList>
            <person name="Kono N."/>
            <person name="Nakamura H."/>
            <person name="Ohtoshi R."/>
            <person name="Moran D.A.P."/>
            <person name="Shinohara A."/>
            <person name="Yoshida Y."/>
            <person name="Fujiwara M."/>
            <person name="Mori M."/>
            <person name="Tomita M."/>
            <person name="Arakawa K."/>
        </authorList>
    </citation>
    <scope>NUCLEOTIDE SEQUENCE [LARGE SCALE GENOMIC DNA]</scope>
</reference>
<comment type="caution">
    <text evidence="1">The sequence shown here is derived from an EMBL/GenBank/DDBJ whole genome shotgun (WGS) entry which is preliminary data.</text>
</comment>
<proteinExistence type="predicted"/>
<dbReference type="OrthoDB" id="75724at2759"/>
<evidence type="ECO:0008006" key="3">
    <source>
        <dbReference type="Google" id="ProtNLM"/>
    </source>
</evidence>
<dbReference type="Gene3D" id="1.10.8.20">
    <property type="entry name" value="N-terminal domain of phosphatidylinositol transfer protein sec14p"/>
    <property type="match status" value="1"/>
</dbReference>
<dbReference type="EMBL" id="BGPR01037937">
    <property type="protein sequence ID" value="GBO13663.1"/>
    <property type="molecule type" value="Genomic_DNA"/>
</dbReference>
<organism evidence="1 2">
    <name type="scientific">Araneus ventricosus</name>
    <name type="common">Orbweaver spider</name>
    <name type="synonym">Epeira ventricosa</name>
    <dbReference type="NCBI Taxonomy" id="182803"/>
    <lineage>
        <taxon>Eukaryota</taxon>
        <taxon>Metazoa</taxon>
        <taxon>Ecdysozoa</taxon>
        <taxon>Arthropoda</taxon>
        <taxon>Chelicerata</taxon>
        <taxon>Arachnida</taxon>
        <taxon>Araneae</taxon>
        <taxon>Araneomorphae</taxon>
        <taxon>Entelegynae</taxon>
        <taxon>Araneoidea</taxon>
        <taxon>Araneidae</taxon>
        <taxon>Araneus</taxon>
    </lineage>
</organism>
<protein>
    <recommendedName>
        <fullName evidence="3">CRAL/TRIO N-terminal domain-containing protein</fullName>
    </recommendedName>
</protein>
<evidence type="ECO:0000313" key="1">
    <source>
        <dbReference type="EMBL" id="GBO13663.1"/>
    </source>
</evidence>
<accession>A0A4Y2ULZ0</accession>
<dbReference type="SUPFAM" id="SSF46938">
    <property type="entry name" value="CRAL/TRIO N-terminal domain"/>
    <property type="match status" value="1"/>
</dbReference>
<evidence type="ECO:0000313" key="2">
    <source>
        <dbReference type="Proteomes" id="UP000499080"/>
    </source>
</evidence>
<dbReference type="AlphaFoldDB" id="A0A4Y2ULZ0"/>
<sequence length="185" mass="21631">MDSTSRTKTNMEILPFSINYLPEFVIRKCEEECKETPEIKINSIQELRSLLLRNQIISGMNFHDDVLLQYLRRNKYRIDQCVKQIQNFVLLKRKDSLMFERLPDEYLSLSCLENILTVLPKRCPDGCTVILTRIEISRKGLHFLESSIYRQGRQICRQAAKMVYKFVAKVRGPRTVAAVTPCLTL</sequence>
<keyword evidence="2" id="KW-1185">Reference proteome</keyword>
<dbReference type="InterPro" id="IPR036273">
    <property type="entry name" value="CRAL/TRIO_N_dom_sf"/>
</dbReference>
<dbReference type="Proteomes" id="UP000499080">
    <property type="component" value="Unassembled WGS sequence"/>
</dbReference>